<dbReference type="AlphaFoldDB" id="A0A6A7BPC3"/>
<protein>
    <submittedName>
        <fullName evidence="2">Uncharacterized protein</fullName>
    </submittedName>
</protein>
<evidence type="ECO:0000313" key="2">
    <source>
        <dbReference type="EMBL" id="KAF2857230.1"/>
    </source>
</evidence>
<keyword evidence="1" id="KW-0472">Membrane</keyword>
<keyword evidence="1" id="KW-1133">Transmembrane helix</keyword>
<organism evidence="2 3">
    <name type="scientific">Piedraia hortae CBS 480.64</name>
    <dbReference type="NCBI Taxonomy" id="1314780"/>
    <lineage>
        <taxon>Eukaryota</taxon>
        <taxon>Fungi</taxon>
        <taxon>Dikarya</taxon>
        <taxon>Ascomycota</taxon>
        <taxon>Pezizomycotina</taxon>
        <taxon>Dothideomycetes</taxon>
        <taxon>Dothideomycetidae</taxon>
        <taxon>Capnodiales</taxon>
        <taxon>Piedraiaceae</taxon>
        <taxon>Piedraia</taxon>
    </lineage>
</organism>
<sequence length="84" mass="9268">MIQCGPLKAKFENQKHLHSGVEASWWRRSGPPCSGDMHQTGEGSCHLGACPFFSLLLLLVWGPSMPIICFSLFLGALDFYSPTK</sequence>
<dbReference type="Proteomes" id="UP000799421">
    <property type="component" value="Unassembled WGS sequence"/>
</dbReference>
<evidence type="ECO:0000256" key="1">
    <source>
        <dbReference type="SAM" id="Phobius"/>
    </source>
</evidence>
<evidence type="ECO:0000313" key="3">
    <source>
        <dbReference type="Proteomes" id="UP000799421"/>
    </source>
</evidence>
<gene>
    <name evidence="2" type="ORF">K470DRAFT_11943</name>
</gene>
<keyword evidence="3" id="KW-1185">Reference proteome</keyword>
<keyword evidence="1" id="KW-0812">Transmembrane</keyword>
<feature type="transmembrane region" description="Helical" evidence="1">
    <location>
        <begin position="52"/>
        <end position="77"/>
    </location>
</feature>
<accession>A0A6A7BPC3</accession>
<name>A0A6A7BPC3_9PEZI</name>
<reference evidence="2" key="1">
    <citation type="journal article" date="2020" name="Stud. Mycol.">
        <title>101 Dothideomycetes genomes: a test case for predicting lifestyles and emergence of pathogens.</title>
        <authorList>
            <person name="Haridas S."/>
            <person name="Albert R."/>
            <person name="Binder M."/>
            <person name="Bloem J."/>
            <person name="Labutti K."/>
            <person name="Salamov A."/>
            <person name="Andreopoulos B."/>
            <person name="Baker S."/>
            <person name="Barry K."/>
            <person name="Bills G."/>
            <person name="Bluhm B."/>
            <person name="Cannon C."/>
            <person name="Castanera R."/>
            <person name="Culley D."/>
            <person name="Daum C."/>
            <person name="Ezra D."/>
            <person name="Gonzalez J."/>
            <person name="Henrissat B."/>
            <person name="Kuo A."/>
            <person name="Liang C."/>
            <person name="Lipzen A."/>
            <person name="Lutzoni F."/>
            <person name="Magnuson J."/>
            <person name="Mondo S."/>
            <person name="Nolan M."/>
            <person name="Ohm R."/>
            <person name="Pangilinan J."/>
            <person name="Park H.-J."/>
            <person name="Ramirez L."/>
            <person name="Alfaro M."/>
            <person name="Sun H."/>
            <person name="Tritt A."/>
            <person name="Yoshinaga Y."/>
            <person name="Zwiers L.-H."/>
            <person name="Turgeon B."/>
            <person name="Goodwin S."/>
            <person name="Spatafora J."/>
            <person name="Crous P."/>
            <person name="Grigoriev I."/>
        </authorList>
    </citation>
    <scope>NUCLEOTIDE SEQUENCE</scope>
    <source>
        <strain evidence="2">CBS 480.64</strain>
    </source>
</reference>
<proteinExistence type="predicted"/>
<dbReference type="EMBL" id="MU006057">
    <property type="protein sequence ID" value="KAF2857230.1"/>
    <property type="molecule type" value="Genomic_DNA"/>
</dbReference>